<sequence length="110" mass="12067">MTISRTSSPKVKTYPSSSWPCRCRCTPAKDAQGGCLAHRDSASQWSRGCWTRRAAAAAWECGRSAAKACGRRLAGHCGGRHANSSIHGDLVRRITFGCGSIRLNLWLQWF</sequence>
<reference evidence="1" key="1">
    <citation type="submission" date="2020-05" db="EMBL/GenBank/DDBJ databases">
        <title>WGS assembly of Panicum virgatum.</title>
        <authorList>
            <person name="Lovell J.T."/>
            <person name="Jenkins J."/>
            <person name="Shu S."/>
            <person name="Juenger T.E."/>
            <person name="Schmutz J."/>
        </authorList>
    </citation>
    <scope>NUCLEOTIDE SEQUENCE</scope>
    <source>
        <strain evidence="1">AP13</strain>
    </source>
</reference>
<dbReference type="Proteomes" id="UP000823388">
    <property type="component" value="Chromosome 5N"/>
</dbReference>
<protein>
    <submittedName>
        <fullName evidence="1">Uncharacterized protein</fullName>
    </submittedName>
</protein>
<organism evidence="1 2">
    <name type="scientific">Panicum virgatum</name>
    <name type="common">Blackwell switchgrass</name>
    <dbReference type="NCBI Taxonomy" id="38727"/>
    <lineage>
        <taxon>Eukaryota</taxon>
        <taxon>Viridiplantae</taxon>
        <taxon>Streptophyta</taxon>
        <taxon>Embryophyta</taxon>
        <taxon>Tracheophyta</taxon>
        <taxon>Spermatophyta</taxon>
        <taxon>Magnoliopsida</taxon>
        <taxon>Liliopsida</taxon>
        <taxon>Poales</taxon>
        <taxon>Poaceae</taxon>
        <taxon>PACMAD clade</taxon>
        <taxon>Panicoideae</taxon>
        <taxon>Panicodae</taxon>
        <taxon>Paniceae</taxon>
        <taxon>Panicinae</taxon>
        <taxon>Panicum</taxon>
        <taxon>Panicum sect. Hiantes</taxon>
    </lineage>
</organism>
<accession>A0A8T0S422</accession>
<name>A0A8T0S422_PANVG</name>
<evidence type="ECO:0000313" key="2">
    <source>
        <dbReference type="Proteomes" id="UP000823388"/>
    </source>
</evidence>
<dbReference type="AlphaFoldDB" id="A0A8T0S422"/>
<proteinExistence type="predicted"/>
<dbReference type="EMBL" id="CM029046">
    <property type="protein sequence ID" value="KAG2591516.1"/>
    <property type="molecule type" value="Genomic_DNA"/>
</dbReference>
<gene>
    <name evidence="1" type="ORF">PVAP13_5NG486386</name>
</gene>
<keyword evidence="2" id="KW-1185">Reference proteome</keyword>
<comment type="caution">
    <text evidence="1">The sequence shown here is derived from an EMBL/GenBank/DDBJ whole genome shotgun (WGS) entry which is preliminary data.</text>
</comment>
<evidence type="ECO:0000313" key="1">
    <source>
        <dbReference type="EMBL" id="KAG2591516.1"/>
    </source>
</evidence>